<dbReference type="RefSeq" id="WP_250427472.1">
    <property type="nucleotide sequence ID" value="NZ_JALPRR010000001.1"/>
</dbReference>
<dbReference type="SUPFAM" id="SSF53448">
    <property type="entry name" value="Nucleotide-diphospho-sugar transferases"/>
    <property type="match status" value="1"/>
</dbReference>
<name>A0ABW5CX14_9BACT</name>
<dbReference type="Pfam" id="PF00535">
    <property type="entry name" value="Glycos_transf_2"/>
    <property type="match status" value="1"/>
</dbReference>
<evidence type="ECO:0000256" key="2">
    <source>
        <dbReference type="ARBA" id="ARBA00022676"/>
    </source>
</evidence>
<comment type="caution">
    <text evidence="9">The sequence shown here is derived from an EMBL/GenBank/DDBJ whole genome shotgun (WGS) entry which is preliminary data.</text>
</comment>
<keyword evidence="3 9" id="KW-0808">Transferase</keyword>
<protein>
    <submittedName>
        <fullName evidence="9">Glycosyltransferase</fullName>
        <ecNumber evidence="9">2.4.-.-</ecNumber>
    </submittedName>
</protein>
<dbReference type="PANTHER" id="PTHR48090:SF3">
    <property type="entry name" value="UNDECAPRENYL-PHOSPHATE 4-DEOXY-4-FORMAMIDO-L-ARABINOSE TRANSFERASE"/>
    <property type="match status" value="1"/>
</dbReference>
<sequence length="248" mass="28526">MNSAELTIIVPVFNEEGCLTRFCEAMDAFLQQSPVVTQVLFVNDGSTDNSLAQIRAICQKKNGYSYLSLDRNYGLSTAIKAGIDAISSPYIGYIDSDLQTSPLDFLLFFEHLPDFQMVNGIRTKRKDTFIKKISSRIANAFRRYMIQDGIEDTGCPLKIVDAAYAKRVPFFDGMHRFLPALIQLQGGRVKQVPVQHFERYAGYSKYHLFNRLWGPLNDTFAFRWMRKRYIRYQVAEKLEHKPTLHAQS</sequence>
<keyword evidence="4" id="KW-0812">Transmembrane</keyword>
<evidence type="ECO:0000313" key="10">
    <source>
        <dbReference type="Proteomes" id="UP001597374"/>
    </source>
</evidence>
<keyword evidence="2 9" id="KW-0328">Glycosyltransferase</keyword>
<evidence type="ECO:0000256" key="3">
    <source>
        <dbReference type="ARBA" id="ARBA00022679"/>
    </source>
</evidence>
<dbReference type="Gene3D" id="3.90.550.10">
    <property type="entry name" value="Spore Coat Polysaccharide Biosynthesis Protein SpsA, Chain A"/>
    <property type="match status" value="1"/>
</dbReference>
<gene>
    <name evidence="9" type="ORF">ACFSKP_06130</name>
</gene>
<keyword evidence="6" id="KW-1133">Transmembrane helix</keyword>
<dbReference type="InterPro" id="IPR050256">
    <property type="entry name" value="Glycosyltransferase_2"/>
</dbReference>
<keyword evidence="7" id="KW-0472">Membrane</keyword>
<dbReference type="InterPro" id="IPR029044">
    <property type="entry name" value="Nucleotide-diphossugar_trans"/>
</dbReference>
<evidence type="ECO:0000256" key="4">
    <source>
        <dbReference type="ARBA" id="ARBA00022692"/>
    </source>
</evidence>
<reference evidence="10" key="1">
    <citation type="journal article" date="2019" name="Int. J. Syst. Evol. Microbiol.">
        <title>The Global Catalogue of Microorganisms (GCM) 10K type strain sequencing project: providing services to taxonomists for standard genome sequencing and annotation.</title>
        <authorList>
            <consortium name="The Broad Institute Genomics Platform"/>
            <consortium name="The Broad Institute Genome Sequencing Center for Infectious Disease"/>
            <person name="Wu L."/>
            <person name="Ma J."/>
        </authorList>
    </citation>
    <scope>NUCLEOTIDE SEQUENCE [LARGE SCALE GENOMIC DNA]</scope>
    <source>
        <strain evidence="10">CGMCC 4.1782</strain>
    </source>
</reference>
<dbReference type="InterPro" id="IPR001173">
    <property type="entry name" value="Glyco_trans_2-like"/>
</dbReference>
<feature type="domain" description="Glycosyltransferase 2-like" evidence="8">
    <location>
        <begin position="7"/>
        <end position="144"/>
    </location>
</feature>
<keyword evidence="1" id="KW-1003">Cell membrane</keyword>
<evidence type="ECO:0000256" key="1">
    <source>
        <dbReference type="ARBA" id="ARBA00022475"/>
    </source>
</evidence>
<proteinExistence type="predicted"/>
<evidence type="ECO:0000259" key="8">
    <source>
        <dbReference type="Pfam" id="PF00535"/>
    </source>
</evidence>
<evidence type="ECO:0000256" key="5">
    <source>
        <dbReference type="ARBA" id="ARBA00022985"/>
    </source>
</evidence>
<dbReference type="EC" id="2.4.-.-" evidence="9"/>
<evidence type="ECO:0000313" key="9">
    <source>
        <dbReference type="EMBL" id="MFD2245825.1"/>
    </source>
</evidence>
<organism evidence="9 10">
    <name type="scientific">Pontibacter ruber</name>
    <dbReference type="NCBI Taxonomy" id="1343895"/>
    <lineage>
        <taxon>Bacteria</taxon>
        <taxon>Pseudomonadati</taxon>
        <taxon>Bacteroidota</taxon>
        <taxon>Cytophagia</taxon>
        <taxon>Cytophagales</taxon>
        <taxon>Hymenobacteraceae</taxon>
        <taxon>Pontibacter</taxon>
    </lineage>
</organism>
<keyword evidence="10" id="KW-1185">Reference proteome</keyword>
<evidence type="ECO:0000256" key="6">
    <source>
        <dbReference type="ARBA" id="ARBA00022989"/>
    </source>
</evidence>
<dbReference type="GO" id="GO:0016757">
    <property type="term" value="F:glycosyltransferase activity"/>
    <property type="evidence" value="ECO:0007669"/>
    <property type="project" value="UniProtKB-KW"/>
</dbReference>
<keyword evidence="5" id="KW-0448">Lipopolysaccharide biosynthesis</keyword>
<dbReference type="PANTHER" id="PTHR48090">
    <property type="entry name" value="UNDECAPRENYL-PHOSPHATE 4-DEOXY-4-FORMAMIDO-L-ARABINOSE TRANSFERASE-RELATED"/>
    <property type="match status" value="1"/>
</dbReference>
<dbReference type="Proteomes" id="UP001597374">
    <property type="component" value="Unassembled WGS sequence"/>
</dbReference>
<accession>A0ABW5CX14</accession>
<dbReference type="EMBL" id="JBHUIM010000001">
    <property type="protein sequence ID" value="MFD2245825.1"/>
    <property type="molecule type" value="Genomic_DNA"/>
</dbReference>
<evidence type="ECO:0000256" key="7">
    <source>
        <dbReference type="ARBA" id="ARBA00023136"/>
    </source>
</evidence>